<feature type="chain" id="PRO_5020970713" evidence="1">
    <location>
        <begin position="21"/>
        <end position="536"/>
    </location>
</feature>
<evidence type="ECO:0000256" key="1">
    <source>
        <dbReference type="SAM" id="SignalP"/>
    </source>
</evidence>
<evidence type="ECO:0000313" key="5">
    <source>
        <dbReference type="Proteomes" id="UP000295197"/>
    </source>
</evidence>
<comment type="caution">
    <text evidence="4">The sequence shown here is derived from an EMBL/GenBank/DDBJ whole genome shotgun (WGS) entry which is preliminary data.</text>
</comment>
<organism evidence="4 5">
    <name type="scientific">Sphingobacterium alimentarium</name>
    <dbReference type="NCBI Taxonomy" id="797292"/>
    <lineage>
        <taxon>Bacteria</taxon>
        <taxon>Pseudomonadati</taxon>
        <taxon>Bacteroidota</taxon>
        <taxon>Sphingobacteriia</taxon>
        <taxon>Sphingobacteriales</taxon>
        <taxon>Sphingobacteriaceae</taxon>
        <taxon>Sphingobacterium</taxon>
    </lineage>
</organism>
<dbReference type="InterPro" id="IPR025554">
    <property type="entry name" value="DUF4140"/>
</dbReference>
<sequence>MRKFLFVSLLALYATTGSYAQDKINASAEVREVTVYTNGAELTNKVKVNLPKGSTTLYIQNVASDMDIKSVQLSGPDGITVLSLRQEHAAEAQILNPSHRRLMDSLDISMAKLESLNNKQKAAQGALKILNNDQLLGGGGKVDLGELSKLVDYYQIKAVELNATIDKLTKDITNENKIIARLSEQIRQYTGNGGQLVVQLNNAKAIQGELNVSYLTYSANWQAYYDLRAKSIETPLDILYKARVTQYTGVDWKNVKLTLSTGNPAQNGDAPLLNPSYAQYYSPQIMIRGASSINNQMQNKVQTFGTRNVMEEVAVVGSSGNSQLAIPNTSIVENQLSATFEIDVPYDIASNGQPHSVTLKEFAHPALFKYYAVPKLDKDAFLLAEIKDFEKLNLVPGEANILFENMFVGTSFINPNITTDTLNLSMGRDKSISVKRERIMDEKSSQTSGNSKRQTYTYELRVRNSKSTAINMLLKDQYPISTDKSIEIDLVDAGGASVNKETGVLTWMITVKPGETKTYRFTFTVKHPKDKIVNFN</sequence>
<name>A0A4R3VY92_9SPHI</name>
<evidence type="ECO:0000259" key="2">
    <source>
        <dbReference type="Pfam" id="PF13598"/>
    </source>
</evidence>
<dbReference type="AlphaFoldDB" id="A0A4R3VY92"/>
<dbReference type="Pfam" id="PF13598">
    <property type="entry name" value="DUF4139"/>
    <property type="match status" value="1"/>
</dbReference>
<proteinExistence type="predicted"/>
<dbReference type="Pfam" id="PF13600">
    <property type="entry name" value="DUF4140"/>
    <property type="match status" value="1"/>
</dbReference>
<gene>
    <name evidence="4" type="ORF">EDC17_100916</name>
</gene>
<dbReference type="EMBL" id="SMBZ01000009">
    <property type="protein sequence ID" value="TCV18691.1"/>
    <property type="molecule type" value="Genomic_DNA"/>
</dbReference>
<dbReference type="PANTHER" id="PTHR31005">
    <property type="entry name" value="DUF4139 DOMAIN-CONTAINING PROTEIN"/>
    <property type="match status" value="1"/>
</dbReference>
<evidence type="ECO:0000313" key="4">
    <source>
        <dbReference type="EMBL" id="TCV18691.1"/>
    </source>
</evidence>
<reference evidence="4 5" key="1">
    <citation type="submission" date="2019-03" db="EMBL/GenBank/DDBJ databases">
        <title>Genomic Encyclopedia of Type Strains, Phase IV (KMG-IV): sequencing the most valuable type-strain genomes for metagenomic binning, comparative biology and taxonomic classification.</title>
        <authorList>
            <person name="Goeker M."/>
        </authorList>
    </citation>
    <scope>NUCLEOTIDE SEQUENCE [LARGE SCALE GENOMIC DNA]</scope>
    <source>
        <strain evidence="4 5">DSM 22362</strain>
    </source>
</reference>
<feature type="domain" description="DUF4140" evidence="3">
    <location>
        <begin position="33"/>
        <end position="130"/>
    </location>
</feature>
<dbReference type="InterPro" id="IPR011935">
    <property type="entry name" value="CHP02231"/>
</dbReference>
<dbReference type="OrthoDB" id="634585at2"/>
<protein>
    <submittedName>
        <fullName evidence="4">Uncharacterized protein (TIGR02231 family)</fullName>
    </submittedName>
</protein>
<keyword evidence="1" id="KW-0732">Signal</keyword>
<dbReference type="Proteomes" id="UP000295197">
    <property type="component" value="Unassembled WGS sequence"/>
</dbReference>
<keyword evidence="5" id="KW-1185">Reference proteome</keyword>
<evidence type="ECO:0000259" key="3">
    <source>
        <dbReference type="Pfam" id="PF13600"/>
    </source>
</evidence>
<dbReference type="RefSeq" id="WP_132777042.1">
    <property type="nucleotide sequence ID" value="NZ_SMBZ01000009.1"/>
</dbReference>
<feature type="signal peptide" evidence="1">
    <location>
        <begin position="1"/>
        <end position="20"/>
    </location>
</feature>
<dbReference type="NCBIfam" id="TIGR02231">
    <property type="entry name" value="mucoidy inhibitor MuiA family protein"/>
    <property type="match status" value="1"/>
</dbReference>
<dbReference type="InterPro" id="IPR037291">
    <property type="entry name" value="DUF4139"/>
</dbReference>
<feature type="domain" description="DUF4139" evidence="2">
    <location>
        <begin position="210"/>
        <end position="529"/>
    </location>
</feature>
<dbReference type="PANTHER" id="PTHR31005:SF8">
    <property type="entry name" value="DUF4139 DOMAIN-CONTAINING PROTEIN"/>
    <property type="match status" value="1"/>
</dbReference>
<accession>A0A4R3VY92</accession>